<name>S5XT26_PARAH</name>
<proteinExistence type="predicted"/>
<dbReference type="Gene3D" id="3.40.50.1820">
    <property type="entry name" value="alpha/beta hydrolase"/>
    <property type="match status" value="1"/>
</dbReference>
<gene>
    <name evidence="1" type="ORF">JCM7686_1193</name>
</gene>
<dbReference type="OrthoDB" id="9804993at2"/>
<dbReference type="InterPro" id="IPR029058">
    <property type="entry name" value="AB_hydrolase_fold"/>
</dbReference>
<sequence>MTRTLLVPGLEGSPAPHWQHWWALTDPRAITVDLSDPGSPDPIIWEAELAGQILQHPDSVLVGHSLGAVLITRILAKWPQLRVRAAMLVAPADPAEHSRIGGFAPVAEHALSVPAMVIASRNDPWMGFERLRQLSRAWRADFVDLGDAGHINSEAGYGPWPQGKALRDELLARSATDPDGAHPGDVLTLTRRKTTV</sequence>
<dbReference type="EMBL" id="CP006650">
    <property type="protein sequence ID" value="AGT08302.1"/>
    <property type="molecule type" value="Genomic_DNA"/>
</dbReference>
<dbReference type="RefSeq" id="WP_020949940.1">
    <property type="nucleotide sequence ID" value="NC_022041.1"/>
</dbReference>
<protein>
    <submittedName>
        <fullName evidence="1">Esterase</fullName>
    </submittedName>
</protein>
<evidence type="ECO:0000313" key="2">
    <source>
        <dbReference type="Proteomes" id="UP000015480"/>
    </source>
</evidence>
<dbReference type="AlphaFoldDB" id="S5XT26"/>
<dbReference type="HOGENOM" id="CLU_088863_2_1_5"/>
<dbReference type="GO" id="GO:0016787">
    <property type="term" value="F:hydrolase activity"/>
    <property type="evidence" value="ECO:0007669"/>
    <property type="project" value="InterPro"/>
</dbReference>
<dbReference type="SUPFAM" id="SSF53474">
    <property type="entry name" value="alpha/beta-Hydrolases"/>
    <property type="match status" value="1"/>
</dbReference>
<dbReference type="InterPro" id="IPR010662">
    <property type="entry name" value="RBBP9/YdeN"/>
</dbReference>
<dbReference type="KEGG" id="pami:JCM7686_1193"/>
<dbReference type="Proteomes" id="UP000015480">
    <property type="component" value="Chromosome"/>
</dbReference>
<reference evidence="1 2" key="1">
    <citation type="journal article" date="2014" name="BMC Genomics">
        <title>Architecture and functions of a multipartite genome of the methylotrophic bacterium Paracoccus aminophilus JCM 7686, containing primary and secondary chromids.</title>
        <authorList>
            <person name="Dziewit L."/>
            <person name="Czarnecki J."/>
            <person name="Wibberg D."/>
            <person name="Radlinska M."/>
            <person name="Mrozek P."/>
            <person name="Szymczak M."/>
            <person name="Schluter A."/>
            <person name="Puhler A."/>
            <person name="Bartosik D."/>
        </authorList>
    </citation>
    <scope>NUCLEOTIDE SEQUENCE [LARGE SCALE GENOMIC DNA]</scope>
    <source>
        <strain evidence="1">JCM 7686</strain>
    </source>
</reference>
<dbReference type="eggNOG" id="COG3545">
    <property type="taxonomic scope" value="Bacteria"/>
</dbReference>
<keyword evidence="2" id="KW-1185">Reference proteome</keyword>
<dbReference type="Pfam" id="PF06821">
    <property type="entry name" value="Ser_hydrolase"/>
    <property type="match status" value="1"/>
</dbReference>
<accession>S5XT26</accession>
<evidence type="ECO:0000313" key="1">
    <source>
        <dbReference type="EMBL" id="AGT08302.1"/>
    </source>
</evidence>
<dbReference type="PATRIC" id="fig|1367847.3.peg.1163"/>
<organism evidence="1 2">
    <name type="scientific">Paracoccus aminophilus JCM 7686</name>
    <dbReference type="NCBI Taxonomy" id="1367847"/>
    <lineage>
        <taxon>Bacteria</taxon>
        <taxon>Pseudomonadati</taxon>
        <taxon>Pseudomonadota</taxon>
        <taxon>Alphaproteobacteria</taxon>
        <taxon>Rhodobacterales</taxon>
        <taxon>Paracoccaceae</taxon>
        <taxon>Paracoccus</taxon>
    </lineage>
</organism>